<evidence type="ECO:0000313" key="2">
    <source>
        <dbReference type="EMBL" id="JAG63112.1"/>
    </source>
</evidence>
<protein>
    <submittedName>
        <fullName evidence="2">Uncharacterized protein</fullName>
    </submittedName>
</protein>
<name>A0A0K8TC28_LYGHE</name>
<accession>A0A0K8TC28</accession>
<dbReference type="EMBL" id="GBRD01002709">
    <property type="protein sequence ID" value="JAG63112.1"/>
    <property type="molecule type" value="Transcribed_RNA"/>
</dbReference>
<dbReference type="AlphaFoldDB" id="A0A0K8TC28"/>
<feature type="region of interest" description="Disordered" evidence="1">
    <location>
        <begin position="25"/>
        <end position="49"/>
    </location>
</feature>
<feature type="non-terminal residue" evidence="2">
    <location>
        <position position="1"/>
    </location>
</feature>
<organism evidence="2">
    <name type="scientific">Lygus hesperus</name>
    <name type="common">Western plant bug</name>
    <dbReference type="NCBI Taxonomy" id="30085"/>
    <lineage>
        <taxon>Eukaryota</taxon>
        <taxon>Metazoa</taxon>
        <taxon>Ecdysozoa</taxon>
        <taxon>Arthropoda</taxon>
        <taxon>Hexapoda</taxon>
        <taxon>Insecta</taxon>
        <taxon>Pterygota</taxon>
        <taxon>Neoptera</taxon>
        <taxon>Paraneoptera</taxon>
        <taxon>Hemiptera</taxon>
        <taxon>Heteroptera</taxon>
        <taxon>Panheteroptera</taxon>
        <taxon>Cimicomorpha</taxon>
        <taxon>Miridae</taxon>
        <taxon>Mirini</taxon>
        <taxon>Lygus</taxon>
    </lineage>
</organism>
<evidence type="ECO:0000256" key="1">
    <source>
        <dbReference type="SAM" id="MobiDB-lite"/>
    </source>
</evidence>
<sequence>IKRKKTKNKITAYSSLWLGELVSKDGELPGENVNTSDGEIEPSGLKPKLGPGMPDGPASLLHHNCLISFLLCLIKDLYSDILIFFPSTMQVRFGRGLYL</sequence>
<proteinExistence type="predicted"/>
<reference evidence="2" key="1">
    <citation type="submission" date="2014-09" db="EMBL/GenBank/DDBJ databases">
        <authorList>
            <person name="Magalhaes I.L.F."/>
            <person name="Oliveira U."/>
            <person name="Santos F.R."/>
            <person name="Vidigal T.H.D.A."/>
            <person name="Brescovit A.D."/>
            <person name="Santos A.J."/>
        </authorList>
    </citation>
    <scope>NUCLEOTIDE SEQUENCE</scope>
</reference>